<dbReference type="Proteomes" id="UP001066276">
    <property type="component" value="Chromosome 7"/>
</dbReference>
<proteinExistence type="predicted"/>
<protein>
    <submittedName>
        <fullName evidence="1">Uncharacterized protein</fullName>
    </submittedName>
</protein>
<comment type="caution">
    <text evidence="1">The sequence shown here is derived from an EMBL/GenBank/DDBJ whole genome shotgun (WGS) entry which is preliminary data.</text>
</comment>
<keyword evidence="2" id="KW-1185">Reference proteome</keyword>
<reference evidence="1" key="1">
    <citation type="journal article" date="2022" name="bioRxiv">
        <title>Sequencing and chromosome-scale assembly of the giantPleurodeles waltlgenome.</title>
        <authorList>
            <person name="Brown T."/>
            <person name="Elewa A."/>
            <person name="Iarovenko S."/>
            <person name="Subramanian E."/>
            <person name="Araus A.J."/>
            <person name="Petzold A."/>
            <person name="Susuki M."/>
            <person name="Suzuki K.-i.T."/>
            <person name="Hayashi T."/>
            <person name="Toyoda A."/>
            <person name="Oliveira C."/>
            <person name="Osipova E."/>
            <person name="Leigh N.D."/>
            <person name="Simon A."/>
            <person name="Yun M.H."/>
        </authorList>
    </citation>
    <scope>NUCLEOTIDE SEQUENCE</scope>
    <source>
        <strain evidence="1">20211129_DDA</strain>
        <tissue evidence="1">Liver</tissue>
    </source>
</reference>
<evidence type="ECO:0000313" key="2">
    <source>
        <dbReference type="Proteomes" id="UP001066276"/>
    </source>
</evidence>
<evidence type="ECO:0000313" key="1">
    <source>
        <dbReference type="EMBL" id="KAJ1130355.1"/>
    </source>
</evidence>
<organism evidence="1 2">
    <name type="scientific">Pleurodeles waltl</name>
    <name type="common">Iberian ribbed newt</name>
    <dbReference type="NCBI Taxonomy" id="8319"/>
    <lineage>
        <taxon>Eukaryota</taxon>
        <taxon>Metazoa</taxon>
        <taxon>Chordata</taxon>
        <taxon>Craniata</taxon>
        <taxon>Vertebrata</taxon>
        <taxon>Euteleostomi</taxon>
        <taxon>Amphibia</taxon>
        <taxon>Batrachia</taxon>
        <taxon>Caudata</taxon>
        <taxon>Salamandroidea</taxon>
        <taxon>Salamandridae</taxon>
        <taxon>Pleurodelinae</taxon>
        <taxon>Pleurodeles</taxon>
    </lineage>
</organism>
<gene>
    <name evidence="1" type="ORF">NDU88_008708</name>
</gene>
<dbReference type="AlphaFoldDB" id="A0AAV7PXF2"/>
<sequence>MGHLLKAAARRVSVGLKRLGVWRYYARCALLLNPVASPVRMSCGSGRPLRRLPEVDVAPNEAGIRLGARSSVLRRPFSSTAKPRPARAS</sequence>
<name>A0AAV7PXF2_PLEWA</name>
<dbReference type="EMBL" id="JANPWB010000011">
    <property type="protein sequence ID" value="KAJ1130355.1"/>
    <property type="molecule type" value="Genomic_DNA"/>
</dbReference>
<accession>A0AAV7PXF2</accession>